<keyword evidence="3" id="KW-1185">Reference proteome</keyword>
<dbReference type="AlphaFoldDB" id="A0A507APZ5"/>
<accession>A0A507APZ5</accession>
<protein>
    <submittedName>
        <fullName evidence="2">Uncharacterized protein</fullName>
    </submittedName>
</protein>
<evidence type="ECO:0000313" key="3">
    <source>
        <dbReference type="Proteomes" id="UP000319257"/>
    </source>
</evidence>
<feature type="region of interest" description="Disordered" evidence="1">
    <location>
        <begin position="287"/>
        <end position="310"/>
    </location>
</feature>
<sequence>MHQPPAHPNLLGIPVVPVEQPLGDPLVPALPPKDVHVALLRRVGRPAALGVHERQADELRVKVHPDLERPDRIPQADDLGPAPRGEVQHLVGAQPGAVVPRRHGELVADEARLPRRLEHAGAVPAAHVRAQPDVDAHVLDQPPHARQPGRDGAVAARAVRHLGPAALEERRLRVGQVHRVREDRPLAEQARLVVYAGVRRAAGEQPGHERDLGGVLADVRLHGQARLAVQVAQRAQRLGRARRREARRDDGPHRLHPRVRGADVRDAGAGRRHRGLGRLVAVEVGRGPVHAHPPHEGALARREADVGEQVRRRHVDGRKVGRRRRAVRERLAHAPAVDAPGLGQVRERCLERERVRVEPVQQRGLAKDAIVRVLRSVEEKLPVFAGLDRDIALIPSEFCQQIGLYPFEVLTVCLDSNNLASGVDADDSFVQDFQLSKRL</sequence>
<organism evidence="2 3">
    <name type="scientific">Thyridium curvatum</name>
    <dbReference type="NCBI Taxonomy" id="1093900"/>
    <lineage>
        <taxon>Eukaryota</taxon>
        <taxon>Fungi</taxon>
        <taxon>Dikarya</taxon>
        <taxon>Ascomycota</taxon>
        <taxon>Pezizomycotina</taxon>
        <taxon>Sordariomycetes</taxon>
        <taxon>Sordariomycetidae</taxon>
        <taxon>Thyridiales</taxon>
        <taxon>Thyridiaceae</taxon>
        <taxon>Thyridium</taxon>
    </lineage>
</organism>
<proteinExistence type="predicted"/>
<dbReference type="Proteomes" id="UP000319257">
    <property type="component" value="Unassembled WGS sequence"/>
</dbReference>
<evidence type="ECO:0000313" key="2">
    <source>
        <dbReference type="EMBL" id="TPX12032.1"/>
    </source>
</evidence>
<dbReference type="GeneID" id="41974782"/>
<dbReference type="EMBL" id="SKBQ01000044">
    <property type="protein sequence ID" value="TPX12032.1"/>
    <property type="molecule type" value="Genomic_DNA"/>
</dbReference>
<reference evidence="2 3" key="1">
    <citation type="submission" date="2019-06" db="EMBL/GenBank/DDBJ databases">
        <title>Draft genome sequence of the filamentous fungus Phialemoniopsis curvata isolated from diesel fuel.</title>
        <authorList>
            <person name="Varaljay V.A."/>
            <person name="Lyon W.J."/>
            <person name="Crouch A.L."/>
            <person name="Drake C.E."/>
            <person name="Hollomon J.M."/>
            <person name="Nadeau L.J."/>
            <person name="Nunn H.S."/>
            <person name="Stevenson B.S."/>
            <person name="Bojanowski C.L."/>
            <person name="Crookes-Goodson W.J."/>
        </authorList>
    </citation>
    <scope>NUCLEOTIDE SEQUENCE [LARGE SCALE GENOMIC DNA]</scope>
    <source>
        <strain evidence="2 3">D216</strain>
    </source>
</reference>
<comment type="caution">
    <text evidence="2">The sequence shown here is derived from an EMBL/GenBank/DDBJ whole genome shotgun (WGS) entry which is preliminary data.</text>
</comment>
<dbReference type="InParanoid" id="A0A507APZ5"/>
<name>A0A507APZ5_9PEZI</name>
<feature type="region of interest" description="Disordered" evidence="1">
    <location>
        <begin position="238"/>
        <end position="258"/>
    </location>
</feature>
<gene>
    <name evidence="2" type="ORF">E0L32_007335</name>
</gene>
<evidence type="ECO:0000256" key="1">
    <source>
        <dbReference type="SAM" id="MobiDB-lite"/>
    </source>
</evidence>
<feature type="compositionally biased region" description="Basic and acidic residues" evidence="1">
    <location>
        <begin position="293"/>
        <end position="310"/>
    </location>
</feature>
<dbReference type="RefSeq" id="XP_030993743.1">
    <property type="nucleotide sequence ID" value="XM_031142068.1"/>
</dbReference>